<feature type="compositionally biased region" description="Basic and acidic residues" evidence="2">
    <location>
        <begin position="606"/>
        <end position="628"/>
    </location>
</feature>
<gene>
    <name evidence="4" type="ORF">PMEA_00003651</name>
</gene>
<feature type="domain" description="EF-hand" evidence="3">
    <location>
        <begin position="9"/>
        <end position="44"/>
    </location>
</feature>
<comment type="caution">
    <text evidence="4">The sequence shown here is derived from an EMBL/GenBank/DDBJ whole genome shotgun (WGS) entry which is preliminary data.</text>
</comment>
<organism evidence="4 5">
    <name type="scientific">Pocillopora meandrina</name>
    <dbReference type="NCBI Taxonomy" id="46732"/>
    <lineage>
        <taxon>Eukaryota</taxon>
        <taxon>Metazoa</taxon>
        <taxon>Cnidaria</taxon>
        <taxon>Anthozoa</taxon>
        <taxon>Hexacorallia</taxon>
        <taxon>Scleractinia</taxon>
        <taxon>Astrocoeniina</taxon>
        <taxon>Pocilloporidae</taxon>
        <taxon>Pocillopora</taxon>
    </lineage>
</organism>
<feature type="compositionally biased region" description="Basic and acidic residues" evidence="2">
    <location>
        <begin position="654"/>
        <end position="675"/>
    </location>
</feature>
<dbReference type="SUPFAM" id="SSF47473">
    <property type="entry name" value="EF-hand"/>
    <property type="match status" value="1"/>
</dbReference>
<feature type="compositionally biased region" description="Polar residues" evidence="2">
    <location>
        <begin position="635"/>
        <end position="653"/>
    </location>
</feature>
<feature type="coiled-coil region" evidence="1">
    <location>
        <begin position="464"/>
        <end position="491"/>
    </location>
</feature>
<evidence type="ECO:0000256" key="1">
    <source>
        <dbReference type="SAM" id="Coils"/>
    </source>
</evidence>
<dbReference type="AlphaFoldDB" id="A0AAU9WD86"/>
<feature type="compositionally biased region" description="Acidic residues" evidence="2">
    <location>
        <begin position="317"/>
        <end position="328"/>
    </location>
</feature>
<evidence type="ECO:0000313" key="5">
    <source>
        <dbReference type="Proteomes" id="UP001159428"/>
    </source>
</evidence>
<dbReference type="EMBL" id="CALNXJ010000012">
    <property type="protein sequence ID" value="CAH3110389.1"/>
    <property type="molecule type" value="Genomic_DNA"/>
</dbReference>
<dbReference type="InterPro" id="IPR011992">
    <property type="entry name" value="EF-hand-dom_pair"/>
</dbReference>
<sequence length="697" mass="80603">MAASSDWISKDEALTDTFNRFDTDFSGELTAEQLQELYSDIRDGGISLPQVEASIEAVCAAETCDRQELYDVLNEMDRRYFLVRDLQWEFSMLDRENKGAISEREARFLFQAVHDDFFSHRRWLKFLRSRAAPGSGISFAEIEVPLCDMPTMDWLDEERQDEDNEKEEELRRKREKERADEEARKAAENKVKFEKEAAKRKEEAARRKADAEAAKKKAEQEELERKAKEEEEERKRRKYEEDAKRLSEEEAKRREEEERLRQEEAKRLEEEERKRREKEEADQKWKKEELRKQQELEREKEEREREELERKQREEAMEAEELAEEAEEAERVAAEQARLAAEAAKKATDEAAKKAAEEAQKKALAEAMVNKEKRLRANLKGAVKSRKEEKLEGSIKEAKTAKMPGLKNDIDTAENTLKDVQAGEALKSAIRRRHLGDLEKSMAHIRKNGWEKGWGIELKEGEKLASRLRRLEKLKAEIMELKQSVISEIRSYGNPPPAVHKVMIATYLLLNYPEKELLNWKNMQALLGKTGKEGLKRQVTSLDPLHVDMSKADYAFEKYLKETDLETIRDTSAGAATFYVWSTNMIEEVHSVAEQKEKLLEEEKKRKQEEAEEARKVAERKKAREAAKKGAPLTKRTSQIPGKKTSVTDQGGRTSRDETRGRSNSRGREGSKENLSKSPARPGVARRASSKSPAARS</sequence>
<dbReference type="Gene3D" id="1.10.238.10">
    <property type="entry name" value="EF-hand"/>
    <property type="match status" value="1"/>
</dbReference>
<keyword evidence="5" id="KW-1185">Reference proteome</keyword>
<dbReference type="InterPro" id="IPR002048">
    <property type="entry name" value="EF_hand_dom"/>
</dbReference>
<feature type="compositionally biased region" description="Low complexity" evidence="2">
    <location>
        <begin position="685"/>
        <end position="697"/>
    </location>
</feature>
<feature type="compositionally biased region" description="Basic and acidic residues" evidence="2">
    <location>
        <begin position="343"/>
        <end position="358"/>
    </location>
</feature>
<feature type="region of interest" description="Disordered" evidence="2">
    <location>
        <begin position="155"/>
        <end position="358"/>
    </location>
</feature>
<dbReference type="PROSITE" id="PS50222">
    <property type="entry name" value="EF_HAND_2"/>
    <property type="match status" value="1"/>
</dbReference>
<dbReference type="PANTHER" id="PTHR15725">
    <property type="entry name" value="ZN-FINGER, C-X8-C-X5-C-X3-H TYPE-CONTAINING"/>
    <property type="match status" value="1"/>
</dbReference>
<name>A0AAU9WD86_9CNID</name>
<feature type="region of interest" description="Disordered" evidence="2">
    <location>
        <begin position="606"/>
        <end position="697"/>
    </location>
</feature>
<dbReference type="Gene3D" id="1.20.920.20">
    <property type="match status" value="1"/>
</dbReference>
<proteinExistence type="predicted"/>
<protein>
    <recommendedName>
        <fullName evidence="3">EF-hand domain-containing protein</fullName>
    </recommendedName>
</protein>
<reference evidence="4 5" key="1">
    <citation type="submission" date="2022-05" db="EMBL/GenBank/DDBJ databases">
        <authorList>
            <consortium name="Genoscope - CEA"/>
            <person name="William W."/>
        </authorList>
    </citation>
    <scope>NUCLEOTIDE SEQUENCE [LARGE SCALE GENOMIC DNA]</scope>
</reference>
<feature type="compositionally biased region" description="Basic and acidic residues" evidence="2">
    <location>
        <begin position="238"/>
        <end position="316"/>
    </location>
</feature>
<accession>A0AAU9WD86</accession>
<dbReference type="PANTHER" id="PTHR15725:SF14">
    <property type="entry name" value="ZINC FINGER CCCH DOMAIN-CONTAINING PROTEIN 11A"/>
    <property type="match status" value="1"/>
</dbReference>
<dbReference type="Proteomes" id="UP001159428">
    <property type="component" value="Unassembled WGS sequence"/>
</dbReference>
<feature type="compositionally biased region" description="Acidic residues" evidence="2">
    <location>
        <begin position="155"/>
        <end position="167"/>
    </location>
</feature>
<dbReference type="GO" id="GO:0005509">
    <property type="term" value="F:calcium ion binding"/>
    <property type="evidence" value="ECO:0007669"/>
    <property type="project" value="InterPro"/>
</dbReference>
<evidence type="ECO:0000313" key="4">
    <source>
        <dbReference type="EMBL" id="CAH3110389.1"/>
    </source>
</evidence>
<evidence type="ECO:0000256" key="2">
    <source>
        <dbReference type="SAM" id="MobiDB-lite"/>
    </source>
</evidence>
<keyword evidence="1" id="KW-0175">Coiled coil</keyword>
<evidence type="ECO:0000259" key="3">
    <source>
        <dbReference type="PROSITE" id="PS50222"/>
    </source>
</evidence>
<feature type="compositionally biased region" description="Basic and acidic residues" evidence="2">
    <location>
        <begin position="168"/>
        <end position="229"/>
    </location>
</feature>